<dbReference type="SUPFAM" id="SSF47336">
    <property type="entry name" value="ACP-like"/>
    <property type="match status" value="1"/>
</dbReference>
<dbReference type="Proteomes" id="UP001221142">
    <property type="component" value="Unassembled WGS sequence"/>
</dbReference>
<sequence>MEACAVIQLPKDHSRGNYYIHPIWIDAVSHISGFLANKQAASHELMLCIGSGTMEFLPELIDPDAEYLVYAKNILMPDKVIIGEVYAMQLAEPRRVVAHVQGLHFHPLNLSGFRKRTALMRAGIVAAHDQLEAPTPLVPTAMPVYEQRTRQSHSADSVARTVMKIICDACDLSADVVNRDTELDSMGIDSMMSIELVGILRLTFPDVSLDSNFLYGFTTVGELCEGLVEKLDEA</sequence>
<evidence type="ECO:0000256" key="4">
    <source>
        <dbReference type="PROSITE-ProRule" id="PRU01363"/>
    </source>
</evidence>
<evidence type="ECO:0000256" key="2">
    <source>
        <dbReference type="ARBA" id="ARBA00022553"/>
    </source>
</evidence>
<dbReference type="InterPro" id="IPR006162">
    <property type="entry name" value="Ppantetheine_attach_site"/>
</dbReference>
<name>A0AAD7FQ76_9AGAR</name>
<protein>
    <recommendedName>
        <fullName evidence="9">Carrier domain-containing protein</fullName>
    </recommendedName>
</protein>
<evidence type="ECO:0008006" key="9">
    <source>
        <dbReference type="Google" id="ProtNLM"/>
    </source>
</evidence>
<dbReference type="InterPro" id="IPR036736">
    <property type="entry name" value="ACP-like_sf"/>
</dbReference>
<evidence type="ECO:0000259" key="5">
    <source>
        <dbReference type="PROSITE" id="PS50075"/>
    </source>
</evidence>
<evidence type="ECO:0000313" key="8">
    <source>
        <dbReference type="Proteomes" id="UP001221142"/>
    </source>
</evidence>
<feature type="region of interest" description="N-terminal hotdog fold" evidence="4">
    <location>
        <position position="1"/>
    </location>
</feature>
<feature type="domain" description="PKS/mFAS DH" evidence="6">
    <location>
        <begin position="1"/>
        <end position="114"/>
    </location>
</feature>
<evidence type="ECO:0000256" key="3">
    <source>
        <dbReference type="ARBA" id="ARBA00022679"/>
    </source>
</evidence>
<reference evidence="7" key="1">
    <citation type="submission" date="2023-03" db="EMBL/GenBank/DDBJ databases">
        <title>Massive genome expansion in bonnet fungi (Mycena s.s.) driven by repeated elements and novel gene families across ecological guilds.</title>
        <authorList>
            <consortium name="Lawrence Berkeley National Laboratory"/>
            <person name="Harder C.B."/>
            <person name="Miyauchi S."/>
            <person name="Viragh M."/>
            <person name="Kuo A."/>
            <person name="Thoen E."/>
            <person name="Andreopoulos B."/>
            <person name="Lu D."/>
            <person name="Skrede I."/>
            <person name="Drula E."/>
            <person name="Henrissat B."/>
            <person name="Morin E."/>
            <person name="Kohler A."/>
            <person name="Barry K."/>
            <person name="LaButti K."/>
            <person name="Morin E."/>
            <person name="Salamov A."/>
            <person name="Lipzen A."/>
            <person name="Mereny Z."/>
            <person name="Hegedus B."/>
            <person name="Baldrian P."/>
            <person name="Stursova M."/>
            <person name="Weitz H."/>
            <person name="Taylor A."/>
            <person name="Grigoriev I.V."/>
            <person name="Nagy L.G."/>
            <person name="Martin F."/>
            <person name="Kauserud H."/>
        </authorList>
    </citation>
    <scope>NUCLEOTIDE SEQUENCE</scope>
    <source>
        <strain evidence="7">9284</strain>
    </source>
</reference>
<feature type="region of interest" description="C-terminal hotdog fold" evidence="4">
    <location>
        <begin position="1"/>
        <end position="114"/>
    </location>
</feature>
<dbReference type="Pfam" id="PF00550">
    <property type="entry name" value="PP-binding"/>
    <property type="match status" value="1"/>
</dbReference>
<dbReference type="PROSITE" id="PS52019">
    <property type="entry name" value="PKS_MFAS_DH"/>
    <property type="match status" value="1"/>
</dbReference>
<dbReference type="InterPro" id="IPR049900">
    <property type="entry name" value="PKS_mFAS_DH"/>
</dbReference>
<keyword evidence="1" id="KW-0596">Phosphopantetheine</keyword>
<dbReference type="InterPro" id="IPR009081">
    <property type="entry name" value="PP-bd_ACP"/>
</dbReference>
<proteinExistence type="predicted"/>
<accession>A0AAD7FQ76</accession>
<evidence type="ECO:0000256" key="1">
    <source>
        <dbReference type="ARBA" id="ARBA00022450"/>
    </source>
</evidence>
<dbReference type="InterPro" id="IPR042104">
    <property type="entry name" value="PKS_dehydratase_sf"/>
</dbReference>
<comment type="caution">
    <text evidence="4">Lacks conserved residue(s) required for the propagation of feature annotation.</text>
</comment>
<dbReference type="PROSITE" id="PS00012">
    <property type="entry name" value="PHOSPHOPANTETHEINE"/>
    <property type="match status" value="1"/>
</dbReference>
<comment type="caution">
    <text evidence="7">The sequence shown here is derived from an EMBL/GenBank/DDBJ whole genome shotgun (WGS) entry which is preliminary data.</text>
</comment>
<keyword evidence="3" id="KW-0808">Transferase</keyword>
<dbReference type="AlphaFoldDB" id="A0AAD7FQ76"/>
<dbReference type="GO" id="GO:0016740">
    <property type="term" value="F:transferase activity"/>
    <property type="evidence" value="ECO:0007669"/>
    <property type="project" value="UniProtKB-KW"/>
</dbReference>
<dbReference type="Gene3D" id="1.10.1200.10">
    <property type="entry name" value="ACP-like"/>
    <property type="match status" value="1"/>
</dbReference>
<dbReference type="PROSITE" id="PS50075">
    <property type="entry name" value="CARRIER"/>
    <property type="match status" value="1"/>
</dbReference>
<feature type="domain" description="Carrier" evidence="5">
    <location>
        <begin position="156"/>
        <end position="231"/>
    </location>
</feature>
<keyword evidence="8" id="KW-1185">Reference proteome</keyword>
<organism evidence="7 8">
    <name type="scientific">Roridomyces roridus</name>
    <dbReference type="NCBI Taxonomy" id="1738132"/>
    <lineage>
        <taxon>Eukaryota</taxon>
        <taxon>Fungi</taxon>
        <taxon>Dikarya</taxon>
        <taxon>Basidiomycota</taxon>
        <taxon>Agaricomycotina</taxon>
        <taxon>Agaricomycetes</taxon>
        <taxon>Agaricomycetidae</taxon>
        <taxon>Agaricales</taxon>
        <taxon>Marasmiineae</taxon>
        <taxon>Mycenaceae</taxon>
        <taxon>Roridomyces</taxon>
    </lineage>
</organism>
<gene>
    <name evidence="7" type="ORF">FB45DRAFT_742676</name>
</gene>
<dbReference type="Gene3D" id="3.10.129.110">
    <property type="entry name" value="Polyketide synthase dehydratase"/>
    <property type="match status" value="1"/>
</dbReference>
<evidence type="ECO:0000313" key="7">
    <source>
        <dbReference type="EMBL" id="KAJ7636735.1"/>
    </source>
</evidence>
<keyword evidence="2" id="KW-0597">Phosphoprotein</keyword>
<dbReference type="EMBL" id="JARKIF010000006">
    <property type="protein sequence ID" value="KAJ7636735.1"/>
    <property type="molecule type" value="Genomic_DNA"/>
</dbReference>
<evidence type="ECO:0000259" key="6">
    <source>
        <dbReference type="PROSITE" id="PS52019"/>
    </source>
</evidence>